<protein>
    <submittedName>
        <fullName evidence="2">Uncharacterized protein</fullName>
    </submittedName>
</protein>
<sequence>MPRYNLKMIPDQLGLDQEFSESLNFTITKYPPPSMMMPTQVVGLTPSQMKHYEKIGKQAIKGAVTNYLTKCLELDAKDWFVSTGGRVFVSKGVPLMLSRMAPLSPKMLKVSVRMFFIQAGRGLPEYRSQILRTLVVRYLEEWKGLYGRWAPGELDDPVGTPGSAARRYEKRTVAPYRSHKIEEPVDKASQEYLASSALDAGVKARTPRKRERQSGRFAENPDYRSFSIGEPSRSTVQTANAKIVTTPMTGYCPPSHNSSAIRLRSSTFT</sequence>
<proteinExistence type="predicted"/>
<dbReference type="AlphaFoldDB" id="A0AA38PL47"/>
<dbReference type="Proteomes" id="UP001163846">
    <property type="component" value="Unassembled WGS sequence"/>
</dbReference>
<comment type="caution">
    <text evidence="2">The sequence shown here is derived from an EMBL/GenBank/DDBJ whole genome shotgun (WGS) entry which is preliminary data.</text>
</comment>
<accession>A0AA38PL47</accession>
<feature type="region of interest" description="Disordered" evidence="1">
    <location>
        <begin position="203"/>
        <end position="230"/>
    </location>
</feature>
<name>A0AA38PL47_9AGAR</name>
<evidence type="ECO:0000313" key="3">
    <source>
        <dbReference type="Proteomes" id="UP001163846"/>
    </source>
</evidence>
<evidence type="ECO:0000256" key="1">
    <source>
        <dbReference type="SAM" id="MobiDB-lite"/>
    </source>
</evidence>
<organism evidence="2 3">
    <name type="scientific">Lentinula raphanica</name>
    <dbReference type="NCBI Taxonomy" id="153919"/>
    <lineage>
        <taxon>Eukaryota</taxon>
        <taxon>Fungi</taxon>
        <taxon>Dikarya</taxon>
        <taxon>Basidiomycota</taxon>
        <taxon>Agaricomycotina</taxon>
        <taxon>Agaricomycetes</taxon>
        <taxon>Agaricomycetidae</taxon>
        <taxon>Agaricales</taxon>
        <taxon>Marasmiineae</taxon>
        <taxon>Omphalotaceae</taxon>
        <taxon>Lentinula</taxon>
    </lineage>
</organism>
<reference evidence="2" key="1">
    <citation type="submission" date="2022-08" db="EMBL/GenBank/DDBJ databases">
        <authorList>
            <consortium name="DOE Joint Genome Institute"/>
            <person name="Min B."/>
            <person name="Riley R."/>
            <person name="Sierra-Patev S."/>
            <person name="Naranjo-Ortiz M."/>
            <person name="Looney B."/>
            <person name="Konkel Z."/>
            <person name="Slot J.C."/>
            <person name="Sakamoto Y."/>
            <person name="Steenwyk J.L."/>
            <person name="Rokas A."/>
            <person name="Carro J."/>
            <person name="Camarero S."/>
            <person name="Ferreira P."/>
            <person name="Molpeceres G."/>
            <person name="Ruiz-Duenas F.J."/>
            <person name="Serrano A."/>
            <person name="Henrissat B."/>
            <person name="Drula E."/>
            <person name="Hughes K.W."/>
            <person name="Mata J.L."/>
            <person name="Ishikawa N.K."/>
            <person name="Vargas-Isla R."/>
            <person name="Ushijima S."/>
            <person name="Smith C.A."/>
            <person name="Ahrendt S."/>
            <person name="Andreopoulos W."/>
            <person name="He G."/>
            <person name="Labutti K."/>
            <person name="Lipzen A."/>
            <person name="Ng V."/>
            <person name="Sandor L."/>
            <person name="Barry K."/>
            <person name="Martinez A.T."/>
            <person name="Xiao Y."/>
            <person name="Gibbons J.G."/>
            <person name="Terashima K."/>
            <person name="Hibbett D.S."/>
            <person name="Grigoriev I.V."/>
        </authorList>
    </citation>
    <scope>NUCLEOTIDE SEQUENCE</scope>
    <source>
        <strain evidence="2">TFB9207</strain>
    </source>
</reference>
<dbReference type="EMBL" id="MU805949">
    <property type="protein sequence ID" value="KAJ3844630.1"/>
    <property type="molecule type" value="Genomic_DNA"/>
</dbReference>
<evidence type="ECO:0000313" key="2">
    <source>
        <dbReference type="EMBL" id="KAJ3844630.1"/>
    </source>
</evidence>
<keyword evidence="3" id="KW-1185">Reference proteome</keyword>
<gene>
    <name evidence="2" type="ORF">F5878DRAFT_637174</name>
</gene>